<dbReference type="GO" id="GO:0004497">
    <property type="term" value="F:monooxygenase activity"/>
    <property type="evidence" value="ECO:0007669"/>
    <property type="project" value="UniProtKB-KW"/>
</dbReference>
<keyword evidence="3" id="KW-0274">FAD</keyword>
<dbReference type="Proteomes" id="UP001213000">
    <property type="component" value="Unassembled WGS sequence"/>
</dbReference>
<evidence type="ECO:0000256" key="1">
    <source>
        <dbReference type="ARBA" id="ARBA00007992"/>
    </source>
</evidence>
<dbReference type="SUPFAM" id="SSF51905">
    <property type="entry name" value="FAD/NAD(P)-binding domain"/>
    <property type="match status" value="1"/>
</dbReference>
<feature type="domain" description="FAD-binding" evidence="6">
    <location>
        <begin position="9"/>
        <end position="318"/>
    </location>
</feature>
<keyword evidence="8" id="KW-1185">Reference proteome</keyword>
<proteinExistence type="inferred from homology"/>
<accession>A0AAD5VUZ9</accession>
<comment type="similarity">
    <text evidence="1">Belongs to the paxM FAD-dependent monooxygenase family.</text>
</comment>
<evidence type="ECO:0000313" key="8">
    <source>
        <dbReference type="Proteomes" id="UP001213000"/>
    </source>
</evidence>
<evidence type="ECO:0000256" key="4">
    <source>
        <dbReference type="ARBA" id="ARBA00023002"/>
    </source>
</evidence>
<comment type="caution">
    <text evidence="7">The sequence shown here is derived from an EMBL/GenBank/DDBJ whole genome shotgun (WGS) entry which is preliminary data.</text>
</comment>
<dbReference type="EMBL" id="JANIEX010000330">
    <property type="protein sequence ID" value="KAJ3568690.1"/>
    <property type="molecule type" value="Genomic_DNA"/>
</dbReference>
<reference evidence="7" key="1">
    <citation type="submission" date="2022-07" db="EMBL/GenBank/DDBJ databases">
        <title>Genome Sequence of Leucocoprinus birnbaumii.</title>
        <authorList>
            <person name="Buettner E."/>
        </authorList>
    </citation>
    <scope>NUCLEOTIDE SEQUENCE</scope>
    <source>
        <strain evidence="7">VT141</strain>
    </source>
</reference>
<dbReference type="PRINTS" id="PR00420">
    <property type="entry name" value="RNGMNOXGNASE"/>
</dbReference>
<evidence type="ECO:0000256" key="5">
    <source>
        <dbReference type="ARBA" id="ARBA00023033"/>
    </source>
</evidence>
<dbReference type="SUPFAM" id="SSF54373">
    <property type="entry name" value="FAD-linked reductases, C-terminal domain"/>
    <property type="match status" value="1"/>
</dbReference>
<dbReference type="Pfam" id="PF01494">
    <property type="entry name" value="FAD_binding_3"/>
    <property type="match status" value="1"/>
</dbReference>
<evidence type="ECO:0000313" key="7">
    <source>
        <dbReference type="EMBL" id="KAJ3568690.1"/>
    </source>
</evidence>
<dbReference type="PANTHER" id="PTHR13789">
    <property type="entry name" value="MONOOXYGENASE"/>
    <property type="match status" value="1"/>
</dbReference>
<dbReference type="InterPro" id="IPR002938">
    <property type="entry name" value="FAD-bd"/>
</dbReference>
<name>A0AAD5VUZ9_9AGAR</name>
<gene>
    <name evidence="7" type="ORF">NP233_g5550</name>
</gene>
<dbReference type="Gene3D" id="3.50.50.60">
    <property type="entry name" value="FAD/NAD(P)-binding domain"/>
    <property type="match status" value="1"/>
</dbReference>
<dbReference type="InterPro" id="IPR036188">
    <property type="entry name" value="FAD/NAD-bd_sf"/>
</dbReference>
<evidence type="ECO:0000256" key="2">
    <source>
        <dbReference type="ARBA" id="ARBA00022630"/>
    </source>
</evidence>
<evidence type="ECO:0000259" key="6">
    <source>
        <dbReference type="Pfam" id="PF01494"/>
    </source>
</evidence>
<dbReference type="GO" id="GO:0071949">
    <property type="term" value="F:FAD binding"/>
    <property type="evidence" value="ECO:0007669"/>
    <property type="project" value="InterPro"/>
</dbReference>
<organism evidence="7 8">
    <name type="scientific">Leucocoprinus birnbaumii</name>
    <dbReference type="NCBI Taxonomy" id="56174"/>
    <lineage>
        <taxon>Eukaryota</taxon>
        <taxon>Fungi</taxon>
        <taxon>Dikarya</taxon>
        <taxon>Basidiomycota</taxon>
        <taxon>Agaricomycotina</taxon>
        <taxon>Agaricomycetes</taxon>
        <taxon>Agaricomycetidae</taxon>
        <taxon>Agaricales</taxon>
        <taxon>Agaricineae</taxon>
        <taxon>Agaricaceae</taxon>
        <taxon>Leucocoprinus</taxon>
    </lineage>
</organism>
<dbReference type="AlphaFoldDB" id="A0AAD5VUZ9"/>
<evidence type="ECO:0000256" key="3">
    <source>
        <dbReference type="ARBA" id="ARBA00022827"/>
    </source>
</evidence>
<dbReference type="InterPro" id="IPR050493">
    <property type="entry name" value="FAD-dep_Monooxygenase_BioMet"/>
</dbReference>
<protein>
    <recommendedName>
        <fullName evidence="6">FAD-binding domain-containing protein</fullName>
    </recommendedName>
</protein>
<dbReference type="PANTHER" id="PTHR13789:SF314">
    <property type="entry name" value="FAD-BINDING DOMAIN-CONTAINING PROTEIN"/>
    <property type="match status" value="1"/>
</dbReference>
<keyword evidence="2" id="KW-0285">Flavoprotein</keyword>
<keyword evidence="5" id="KW-0503">Monooxygenase</keyword>
<keyword evidence="4" id="KW-0560">Oxidoreductase</keyword>
<sequence>MALASNTLRVGVVGGGIAGLAASAALRRQGHKVEIFEASSTNEELGFGVTIPPNGIKALEALGCPKENILPINWKQAVFVPQGDKPSDFFDMQYYPSVFGQDWVVCARRALHSELKRLAFGNDNTSSPCTIHLSSSVVSCDPEQGIITMKDGQNLEFDLVIGADGLRSCMRTSIDPHAPTPSPTGISVFRFTAQRTLLENIPSLKWLLSEGLAGPRILLAGGSRNIFMYLINCPERGEVFNFTVMCEDARDQSTAKWRVDVPREMMLDLFRDFDPRWKELLNLAPPIVSLWQLRALEPIPTWSRGRACVLGDAAHAMFQSTTFLIIRFRALYTIAEHDSSVLGQGAAQTLEDALLFGTLLPFETSRCEIPEILKRFEKIRQPRVHLIQSMSIEQMQSPVKNSEYMRSPHLPSPDVWPSYRTSDAPRLHVCSEASLLLSGSARLNLTLPGILCRFIGSSSCLANSVFDAWCPASPGALLCRAFSSFAPDLSPPQPISSASLIPDWGHVWQTDSGPISWYEGMIVGRLIFAYSEPPLLPVEAVTVYVAPPTTLDLDPLWSESISTIQKLESSSPAAESATPFASAVRVGLDQTVIGMVVTPETVIEGDLSACFRIYFDMYQAPSRSSSDGPSSHVCVGMLLRAVPLR</sequence>